<dbReference type="Proteomes" id="UP000738431">
    <property type="component" value="Chromosome"/>
</dbReference>
<keyword evidence="3" id="KW-1185">Reference proteome</keyword>
<gene>
    <name evidence="2" type="ORF">K1X11_004280</name>
</gene>
<dbReference type="InterPro" id="IPR050563">
    <property type="entry name" value="4-hydroxybenzoyl-CoA_TE"/>
</dbReference>
<organism evidence="2 3">
    <name type="scientific">Actomonas aquatica</name>
    <dbReference type="NCBI Taxonomy" id="2866162"/>
    <lineage>
        <taxon>Bacteria</taxon>
        <taxon>Pseudomonadati</taxon>
        <taxon>Verrucomicrobiota</taxon>
        <taxon>Opitutia</taxon>
        <taxon>Opitutales</taxon>
        <taxon>Opitutaceae</taxon>
        <taxon>Actomonas</taxon>
    </lineage>
</organism>
<reference evidence="2 3" key="2">
    <citation type="submission" date="2023-12" db="EMBL/GenBank/DDBJ databases">
        <title>Description of an unclassified Opitutus bacterium of Verrucomicrobiota.</title>
        <authorList>
            <person name="Zhang D.-F."/>
        </authorList>
    </citation>
    <scope>NUCLEOTIDE SEQUENCE [LARGE SCALE GENOMIC DNA]</scope>
    <source>
        <strain evidence="2 3">WL0086</strain>
    </source>
</reference>
<dbReference type="Pfam" id="PF13279">
    <property type="entry name" value="4HBT_2"/>
    <property type="match status" value="1"/>
</dbReference>
<evidence type="ECO:0000313" key="2">
    <source>
        <dbReference type="EMBL" id="WRQ88609.1"/>
    </source>
</evidence>
<dbReference type="RefSeq" id="WP_221031713.1">
    <property type="nucleotide sequence ID" value="NZ_CP139781.1"/>
</dbReference>
<dbReference type="Gene3D" id="3.10.129.10">
    <property type="entry name" value="Hotdog Thioesterase"/>
    <property type="match status" value="1"/>
</dbReference>
<evidence type="ECO:0000313" key="3">
    <source>
        <dbReference type="Proteomes" id="UP000738431"/>
    </source>
</evidence>
<keyword evidence="1 2" id="KW-0378">Hydrolase</keyword>
<reference evidence="2 3" key="1">
    <citation type="submission" date="2021-08" db="EMBL/GenBank/DDBJ databases">
        <authorList>
            <person name="Zhang D."/>
            <person name="Zhang A."/>
            <person name="Wang L."/>
        </authorList>
    </citation>
    <scope>NUCLEOTIDE SEQUENCE [LARGE SCALE GENOMIC DNA]</scope>
    <source>
        <strain evidence="2 3">WL0086</strain>
    </source>
</reference>
<dbReference type="InterPro" id="IPR029069">
    <property type="entry name" value="HotDog_dom_sf"/>
</dbReference>
<evidence type="ECO:0000256" key="1">
    <source>
        <dbReference type="ARBA" id="ARBA00022801"/>
    </source>
</evidence>
<proteinExistence type="predicted"/>
<accession>A0ABZ1CAI1</accession>
<dbReference type="EMBL" id="CP139781">
    <property type="protein sequence ID" value="WRQ88609.1"/>
    <property type="molecule type" value="Genomic_DNA"/>
</dbReference>
<dbReference type="PANTHER" id="PTHR31793">
    <property type="entry name" value="4-HYDROXYBENZOYL-COA THIOESTERASE FAMILY MEMBER"/>
    <property type="match status" value="1"/>
</dbReference>
<dbReference type="PANTHER" id="PTHR31793:SF37">
    <property type="entry name" value="ACYL-COA THIOESTER HYDROLASE YBGC"/>
    <property type="match status" value="1"/>
</dbReference>
<sequence length="138" mass="15256">MGRPFTYSRTIHFPDTDAAGVVFFARYLSIVHEAYEESLAAAGLPLATFFADHGVVVPIAKSEASYLRPLLTGDRIEVELTPTRLSEHSFALEATLWKQISGTRKRAAVTRTEHVCIHSTTRERLALPDALATWVDAS</sequence>
<protein>
    <submittedName>
        <fullName evidence="2">Thioesterase family protein</fullName>
        <ecNumber evidence="2">3.1.2.-</ecNumber>
    </submittedName>
</protein>
<dbReference type="SUPFAM" id="SSF54637">
    <property type="entry name" value="Thioesterase/thiol ester dehydrase-isomerase"/>
    <property type="match status" value="1"/>
</dbReference>
<name>A0ABZ1CAI1_9BACT</name>
<dbReference type="CDD" id="cd00586">
    <property type="entry name" value="4HBT"/>
    <property type="match status" value="1"/>
</dbReference>
<dbReference type="EC" id="3.1.2.-" evidence="2"/>
<dbReference type="GO" id="GO:0016787">
    <property type="term" value="F:hydrolase activity"/>
    <property type="evidence" value="ECO:0007669"/>
    <property type="project" value="UniProtKB-KW"/>
</dbReference>